<organism evidence="1">
    <name type="scientific">marine sediment metagenome</name>
    <dbReference type="NCBI Taxonomy" id="412755"/>
    <lineage>
        <taxon>unclassified sequences</taxon>
        <taxon>metagenomes</taxon>
        <taxon>ecological metagenomes</taxon>
    </lineage>
</organism>
<proteinExistence type="predicted"/>
<evidence type="ECO:0008006" key="2">
    <source>
        <dbReference type="Google" id="ProtNLM"/>
    </source>
</evidence>
<dbReference type="InterPro" id="IPR029052">
    <property type="entry name" value="Metallo-depent_PP-like"/>
</dbReference>
<feature type="non-terminal residue" evidence="1">
    <location>
        <position position="149"/>
    </location>
</feature>
<dbReference type="SUPFAM" id="SSF56300">
    <property type="entry name" value="Metallo-dependent phosphatases"/>
    <property type="match status" value="1"/>
</dbReference>
<dbReference type="AlphaFoldDB" id="X0TWH1"/>
<comment type="caution">
    <text evidence="1">The sequence shown here is derived from an EMBL/GenBank/DDBJ whole genome shotgun (WGS) entry which is preliminary data.</text>
</comment>
<dbReference type="Gene3D" id="3.60.21.10">
    <property type="match status" value="1"/>
</dbReference>
<sequence length="149" mass="16914">MSNLFFSADLHLGHAKIIDHCRRPFDSVGQMNECLVERWNETVAPGDTVYLLGDVAYKADDADSLLDRMHGNIRLVRGDHDKNPHTTKGRAINLARFEQMIPFGTEIEMAGQLVVLCHFPMDSWEGKYEGSFMLHGHSHGKSKHVTRRL</sequence>
<accession>X0TWH1</accession>
<reference evidence="1" key="1">
    <citation type="journal article" date="2014" name="Front. Microbiol.">
        <title>High frequency of phylogenetically diverse reductive dehalogenase-homologous genes in deep subseafloor sedimentary metagenomes.</title>
        <authorList>
            <person name="Kawai M."/>
            <person name="Futagami T."/>
            <person name="Toyoda A."/>
            <person name="Takaki Y."/>
            <person name="Nishi S."/>
            <person name="Hori S."/>
            <person name="Arai W."/>
            <person name="Tsubouchi T."/>
            <person name="Morono Y."/>
            <person name="Uchiyama I."/>
            <person name="Ito T."/>
            <person name="Fujiyama A."/>
            <person name="Inagaki F."/>
            <person name="Takami H."/>
        </authorList>
    </citation>
    <scope>NUCLEOTIDE SEQUENCE</scope>
    <source>
        <strain evidence="1">Expedition CK06-06</strain>
    </source>
</reference>
<evidence type="ECO:0000313" key="1">
    <source>
        <dbReference type="EMBL" id="GAF97624.1"/>
    </source>
</evidence>
<dbReference type="EMBL" id="BARS01018731">
    <property type="protein sequence ID" value="GAF97624.1"/>
    <property type="molecule type" value="Genomic_DNA"/>
</dbReference>
<gene>
    <name evidence="1" type="ORF">S01H1_30438</name>
</gene>
<name>X0TWH1_9ZZZZ</name>
<protein>
    <recommendedName>
        <fullName evidence="2">Calcineurin-like phosphoesterase domain-containing protein</fullName>
    </recommendedName>
</protein>